<proteinExistence type="predicted"/>
<evidence type="ECO:0000313" key="2">
    <source>
        <dbReference type="Proteomes" id="UP000198881"/>
    </source>
</evidence>
<dbReference type="Proteomes" id="UP000198881">
    <property type="component" value="Unassembled WGS sequence"/>
</dbReference>
<name>A0A1I7MGA1_9MICC</name>
<organism evidence="1 2">
    <name type="scientific">Micrococcus terreus</name>
    <dbReference type="NCBI Taxonomy" id="574650"/>
    <lineage>
        <taxon>Bacteria</taxon>
        <taxon>Bacillati</taxon>
        <taxon>Actinomycetota</taxon>
        <taxon>Actinomycetes</taxon>
        <taxon>Micrococcales</taxon>
        <taxon>Micrococcaceae</taxon>
        <taxon>Micrococcus</taxon>
    </lineage>
</organism>
<dbReference type="AlphaFoldDB" id="A0A1I7MGA1"/>
<dbReference type="RefSeq" id="WP_245760559.1">
    <property type="nucleotide sequence ID" value="NZ_FPCG01000002.1"/>
</dbReference>
<dbReference type="EMBL" id="FPCG01000002">
    <property type="protein sequence ID" value="SFV20952.1"/>
    <property type="molecule type" value="Genomic_DNA"/>
</dbReference>
<evidence type="ECO:0000313" key="1">
    <source>
        <dbReference type="EMBL" id="SFV20952.1"/>
    </source>
</evidence>
<gene>
    <name evidence="1" type="ORF">SAMN04487966_102104</name>
</gene>
<protein>
    <submittedName>
        <fullName evidence="1">Uncharacterized protein</fullName>
    </submittedName>
</protein>
<sequence length="46" mass="4755">MTGDLPKVAGARPHVSVTIDLQTLLRGARTDGEARQGSLLQALGSP</sequence>
<accession>A0A1I7MGA1</accession>
<reference evidence="1 2" key="1">
    <citation type="submission" date="2016-10" db="EMBL/GenBank/DDBJ databases">
        <authorList>
            <person name="de Groot N.N."/>
        </authorList>
    </citation>
    <scope>NUCLEOTIDE SEQUENCE [LARGE SCALE GENOMIC DNA]</scope>
    <source>
        <strain evidence="1 2">CGMCC 1.7054</strain>
    </source>
</reference>
<keyword evidence="2" id="KW-1185">Reference proteome</keyword>